<reference evidence="3" key="1">
    <citation type="submission" date="2017-02" db="UniProtKB">
        <authorList>
            <consortium name="WormBaseParasite"/>
        </authorList>
    </citation>
    <scope>IDENTIFICATION</scope>
</reference>
<reference evidence="1 2" key="2">
    <citation type="submission" date="2018-11" db="EMBL/GenBank/DDBJ databases">
        <authorList>
            <consortium name="Pathogen Informatics"/>
        </authorList>
    </citation>
    <scope>NUCLEOTIDE SEQUENCE [LARGE SCALE GENOMIC DNA]</scope>
</reference>
<dbReference type="WBParaSite" id="BPAG_0000506201-mRNA-1">
    <property type="protein sequence ID" value="BPAG_0000506201-mRNA-1"/>
    <property type="gene ID" value="BPAG_0000506201"/>
</dbReference>
<dbReference type="AlphaFoldDB" id="A0A0N4TA25"/>
<gene>
    <name evidence="1" type="ORF">BPAG_LOCUS5026</name>
</gene>
<keyword evidence="2" id="KW-1185">Reference proteome</keyword>
<dbReference type="Proteomes" id="UP000278627">
    <property type="component" value="Unassembled WGS sequence"/>
</dbReference>
<name>A0A0N4TA25_BRUPA</name>
<dbReference type="EMBL" id="UZAD01003070">
    <property type="protein sequence ID" value="VDN86212.1"/>
    <property type="molecule type" value="Genomic_DNA"/>
</dbReference>
<organism evidence="3">
    <name type="scientific">Brugia pahangi</name>
    <name type="common">Filarial nematode worm</name>
    <dbReference type="NCBI Taxonomy" id="6280"/>
    <lineage>
        <taxon>Eukaryota</taxon>
        <taxon>Metazoa</taxon>
        <taxon>Ecdysozoa</taxon>
        <taxon>Nematoda</taxon>
        <taxon>Chromadorea</taxon>
        <taxon>Rhabditida</taxon>
        <taxon>Spirurina</taxon>
        <taxon>Spiruromorpha</taxon>
        <taxon>Filarioidea</taxon>
        <taxon>Onchocercidae</taxon>
        <taxon>Brugia</taxon>
    </lineage>
</organism>
<protein>
    <submittedName>
        <fullName evidence="3">HORMA domain-containing protein</fullName>
    </submittedName>
</protein>
<evidence type="ECO:0000313" key="2">
    <source>
        <dbReference type="Proteomes" id="UP000278627"/>
    </source>
</evidence>
<sequence length="111" mass="13004">MSSRKEFDFIGALNKWLKNMVVHKLLKHEPMKQSYYQLPFCARIDDRRPGGASEAQNAPYQAVCVFDTLVIIGRLKVKIRPILYTWSSKQSLFSTIQIHERSIKKEFFINI</sequence>
<evidence type="ECO:0000313" key="3">
    <source>
        <dbReference type="WBParaSite" id="BPAG_0000506201-mRNA-1"/>
    </source>
</evidence>
<evidence type="ECO:0000313" key="1">
    <source>
        <dbReference type="EMBL" id="VDN86212.1"/>
    </source>
</evidence>
<proteinExistence type="predicted"/>
<accession>A0A0N4TA25</accession>